<comment type="catalytic activity">
    <reaction evidence="14 15 16">
        <text>guanosine(37) in tRNA + S-adenosyl-L-methionine = N(1)-methylguanosine(37) in tRNA + S-adenosyl-L-homocysteine + H(+)</text>
        <dbReference type="Rhea" id="RHEA:36899"/>
        <dbReference type="Rhea" id="RHEA-COMP:10145"/>
        <dbReference type="Rhea" id="RHEA-COMP:10147"/>
        <dbReference type="ChEBI" id="CHEBI:15378"/>
        <dbReference type="ChEBI" id="CHEBI:57856"/>
        <dbReference type="ChEBI" id="CHEBI:59789"/>
        <dbReference type="ChEBI" id="CHEBI:73542"/>
        <dbReference type="ChEBI" id="CHEBI:74269"/>
        <dbReference type="EC" id="2.1.1.228"/>
    </reaction>
</comment>
<feature type="binding site" evidence="15">
    <location>
        <position position="121"/>
    </location>
    <ligand>
        <name>S-adenosyl-L-methionine</name>
        <dbReference type="ChEBI" id="CHEBI:59789"/>
    </ligand>
</feature>
<keyword evidence="11 15" id="KW-0819">tRNA processing</keyword>
<dbReference type="PANTHER" id="PTHR46417:SF1">
    <property type="entry name" value="TRNA (GUANINE-N(1)-)-METHYLTRANSFERASE"/>
    <property type="match status" value="1"/>
</dbReference>
<dbReference type="InterPro" id="IPR023148">
    <property type="entry name" value="tRNA_m1G_MeTrfase_C_sf"/>
</dbReference>
<evidence type="ECO:0000256" key="14">
    <source>
        <dbReference type="ARBA" id="ARBA00047783"/>
    </source>
</evidence>
<dbReference type="Gene3D" id="1.10.1270.20">
    <property type="entry name" value="tRNA(m1g37)methyltransferase, domain 2"/>
    <property type="match status" value="1"/>
</dbReference>
<dbReference type="NCBIfam" id="TIGR00088">
    <property type="entry name" value="trmD"/>
    <property type="match status" value="1"/>
</dbReference>
<keyword evidence="10 15" id="KW-0949">S-adenosyl-L-methionine</keyword>
<dbReference type="InterPro" id="IPR016009">
    <property type="entry name" value="tRNA_MeTrfase_TRMD/TRM10"/>
</dbReference>
<dbReference type="EMBL" id="BAAAFR010000008">
    <property type="protein sequence ID" value="GAA0322755.1"/>
    <property type="molecule type" value="Genomic_DNA"/>
</dbReference>
<sequence length="255" mass="28533">MYFAVISIFPEMFTAIRDFGITARACNEGKVTIECINPRDYTADNYRRIDERPYGGGPGMVMMAEPLAKAIDDARSRAQAYGCRIDAAHCPVVYLSPQGRQLDEGGVLAMSKYEGMILLCGRYEGIDERLLSQYVDTEISIGDYVLTGGELPAMVVMDSVIRRLPEVMGDAQSAEQDSFVDGLLDCPHYTKPHVFADMPVPEVLMSGHHANIAKWRFTQQVQRTKARRPDLWQAFRPSAEQAAWLKKMPKDNDAS</sequence>
<evidence type="ECO:0000256" key="12">
    <source>
        <dbReference type="ARBA" id="ARBA00029736"/>
    </source>
</evidence>
<protein>
    <recommendedName>
        <fullName evidence="6 15">tRNA (guanine-N(1)-)-methyltransferase</fullName>
        <ecNumber evidence="5 15">2.1.1.228</ecNumber>
    </recommendedName>
    <alternativeName>
        <fullName evidence="12 15">M1G-methyltransferase</fullName>
    </alternativeName>
    <alternativeName>
        <fullName evidence="13 15">tRNA [GM37] methyltransferase</fullName>
    </alternativeName>
</protein>
<evidence type="ECO:0000256" key="3">
    <source>
        <dbReference type="ARBA" id="ARBA00007630"/>
    </source>
</evidence>
<comment type="similarity">
    <text evidence="3 15 16">Belongs to the RNA methyltransferase TrmD family.</text>
</comment>
<dbReference type="NCBIfam" id="NF000648">
    <property type="entry name" value="PRK00026.1"/>
    <property type="match status" value="1"/>
</dbReference>
<evidence type="ECO:0000256" key="16">
    <source>
        <dbReference type="RuleBase" id="RU003464"/>
    </source>
</evidence>
<evidence type="ECO:0000256" key="4">
    <source>
        <dbReference type="ARBA" id="ARBA00011738"/>
    </source>
</evidence>
<keyword evidence="7 15" id="KW-0963">Cytoplasm</keyword>
<gene>
    <name evidence="15 18" type="primary">trmD</name>
    <name evidence="18" type="ORF">GCM10009129_20720</name>
</gene>
<keyword evidence="19" id="KW-1185">Reference proteome</keyword>
<dbReference type="InterPro" id="IPR029026">
    <property type="entry name" value="tRNA_m1G_MTases_N"/>
</dbReference>
<dbReference type="InterPro" id="IPR002649">
    <property type="entry name" value="tRNA_m1G_MeTrfase_TrmD"/>
</dbReference>
<evidence type="ECO:0000256" key="7">
    <source>
        <dbReference type="ARBA" id="ARBA00022490"/>
    </source>
</evidence>
<evidence type="ECO:0000256" key="9">
    <source>
        <dbReference type="ARBA" id="ARBA00022679"/>
    </source>
</evidence>
<name>A0ABN0W2E5_9GAMM</name>
<accession>A0ABN0W2E5</accession>
<comment type="function">
    <text evidence="1 15 16">Specifically methylates guanosine-37 in various tRNAs.</text>
</comment>
<dbReference type="SUPFAM" id="SSF75217">
    <property type="entry name" value="alpha/beta knot"/>
    <property type="match status" value="1"/>
</dbReference>
<feature type="domain" description="tRNA methyltransferase TRMD/TRM10-type" evidence="17">
    <location>
        <begin position="1"/>
        <end position="233"/>
    </location>
</feature>
<dbReference type="EC" id="2.1.1.228" evidence="5 15"/>
<dbReference type="PIRSF" id="PIRSF000386">
    <property type="entry name" value="tRNA_mtase"/>
    <property type="match status" value="1"/>
</dbReference>
<reference evidence="18 19" key="1">
    <citation type="journal article" date="2019" name="Int. J. Syst. Evol. Microbiol.">
        <title>The Global Catalogue of Microorganisms (GCM) 10K type strain sequencing project: providing services to taxonomists for standard genome sequencing and annotation.</title>
        <authorList>
            <consortium name="The Broad Institute Genomics Platform"/>
            <consortium name="The Broad Institute Genome Sequencing Center for Infectious Disease"/>
            <person name="Wu L."/>
            <person name="Ma J."/>
        </authorList>
    </citation>
    <scope>NUCLEOTIDE SEQUENCE [LARGE SCALE GENOMIC DNA]</scope>
    <source>
        <strain evidence="18 19">JCM 16343</strain>
    </source>
</reference>
<keyword evidence="9 15" id="KW-0808">Transferase</keyword>
<dbReference type="PANTHER" id="PTHR46417">
    <property type="entry name" value="TRNA (GUANINE-N(1)-)-METHYLTRANSFERASE"/>
    <property type="match status" value="1"/>
</dbReference>
<evidence type="ECO:0000256" key="1">
    <source>
        <dbReference type="ARBA" id="ARBA00002634"/>
    </source>
</evidence>
<dbReference type="Proteomes" id="UP001501787">
    <property type="component" value="Unassembled WGS sequence"/>
</dbReference>
<evidence type="ECO:0000256" key="2">
    <source>
        <dbReference type="ARBA" id="ARBA00004496"/>
    </source>
</evidence>
<feature type="binding site" evidence="15">
    <location>
        <begin position="141"/>
        <end position="146"/>
    </location>
    <ligand>
        <name>S-adenosyl-L-methionine</name>
        <dbReference type="ChEBI" id="CHEBI:59789"/>
    </ligand>
</feature>
<dbReference type="Pfam" id="PF01746">
    <property type="entry name" value="tRNA_m1G_MT"/>
    <property type="match status" value="1"/>
</dbReference>
<evidence type="ECO:0000313" key="18">
    <source>
        <dbReference type="EMBL" id="GAA0322755.1"/>
    </source>
</evidence>
<evidence type="ECO:0000259" key="17">
    <source>
        <dbReference type="Pfam" id="PF01746"/>
    </source>
</evidence>
<proteinExistence type="inferred from homology"/>
<evidence type="ECO:0000256" key="10">
    <source>
        <dbReference type="ARBA" id="ARBA00022691"/>
    </source>
</evidence>
<evidence type="ECO:0000313" key="19">
    <source>
        <dbReference type="Proteomes" id="UP001501787"/>
    </source>
</evidence>
<dbReference type="CDD" id="cd18080">
    <property type="entry name" value="TrmD-like"/>
    <property type="match status" value="1"/>
</dbReference>
<evidence type="ECO:0000256" key="5">
    <source>
        <dbReference type="ARBA" id="ARBA00012807"/>
    </source>
</evidence>
<comment type="subcellular location">
    <subcellularLocation>
        <location evidence="2 15 16">Cytoplasm</location>
    </subcellularLocation>
</comment>
<evidence type="ECO:0000256" key="8">
    <source>
        <dbReference type="ARBA" id="ARBA00022603"/>
    </source>
</evidence>
<comment type="caution">
    <text evidence="18">The sequence shown here is derived from an EMBL/GenBank/DDBJ whole genome shotgun (WGS) entry which is preliminary data.</text>
</comment>
<evidence type="ECO:0000256" key="15">
    <source>
        <dbReference type="HAMAP-Rule" id="MF_00605"/>
    </source>
</evidence>
<evidence type="ECO:0000256" key="11">
    <source>
        <dbReference type="ARBA" id="ARBA00022694"/>
    </source>
</evidence>
<organism evidence="18 19">
    <name type="scientific">Psychrobacter aestuarii</name>
    <dbReference type="NCBI Taxonomy" id="556327"/>
    <lineage>
        <taxon>Bacteria</taxon>
        <taxon>Pseudomonadati</taxon>
        <taxon>Pseudomonadota</taxon>
        <taxon>Gammaproteobacteria</taxon>
        <taxon>Moraxellales</taxon>
        <taxon>Moraxellaceae</taxon>
        <taxon>Psychrobacter</taxon>
    </lineage>
</organism>
<evidence type="ECO:0000256" key="6">
    <source>
        <dbReference type="ARBA" id="ARBA00014679"/>
    </source>
</evidence>
<keyword evidence="8 15" id="KW-0489">Methyltransferase</keyword>
<dbReference type="Gene3D" id="3.40.1280.10">
    <property type="match status" value="1"/>
</dbReference>
<dbReference type="InterPro" id="IPR029028">
    <property type="entry name" value="Alpha/beta_knot_MTases"/>
</dbReference>
<evidence type="ECO:0000256" key="13">
    <source>
        <dbReference type="ARBA" id="ARBA00033392"/>
    </source>
</evidence>
<dbReference type="HAMAP" id="MF_00605">
    <property type="entry name" value="TrmD"/>
    <property type="match status" value="1"/>
</dbReference>
<comment type="subunit">
    <text evidence="4 15 16">Homodimer.</text>
</comment>
<dbReference type="RefSeq" id="WP_201504653.1">
    <property type="nucleotide sequence ID" value="NZ_BAAAFR010000008.1"/>
</dbReference>